<dbReference type="Proteomes" id="UP000266552">
    <property type="component" value="Chromosome"/>
</dbReference>
<protein>
    <submittedName>
        <fullName evidence="2">DinB family protein</fullName>
    </submittedName>
</protein>
<proteinExistence type="predicted"/>
<feature type="domain" description="DinB-like" evidence="1">
    <location>
        <begin position="8"/>
        <end position="144"/>
    </location>
</feature>
<sequence length="156" mass="18344">MRSYLFEHLEFVRAQTLNLVREIPDDMAEWIPSGMNNHVKWNAGHIYLTLERFAFGVNGETMHLPEHYAELFRTGSKPREINASWPSMSELIERLEGQVQRIEQRYTTHLQDTVLSPYTTSKGLKLSRIEEFLSFCLYHEGMHFDKIKSILSQNIQ</sequence>
<dbReference type="Gene3D" id="1.20.120.450">
    <property type="entry name" value="dinb family like domain"/>
    <property type="match status" value="1"/>
</dbReference>
<evidence type="ECO:0000259" key="1">
    <source>
        <dbReference type="Pfam" id="PF12867"/>
    </source>
</evidence>
<name>A0A385TJQ4_PAELA</name>
<organism evidence="2 3">
    <name type="scientific">Paenibacillus lautus</name>
    <name type="common">Bacillus lautus</name>
    <dbReference type="NCBI Taxonomy" id="1401"/>
    <lineage>
        <taxon>Bacteria</taxon>
        <taxon>Bacillati</taxon>
        <taxon>Bacillota</taxon>
        <taxon>Bacilli</taxon>
        <taxon>Bacillales</taxon>
        <taxon>Paenibacillaceae</taxon>
        <taxon>Paenibacillus</taxon>
    </lineage>
</organism>
<dbReference type="InterPro" id="IPR024775">
    <property type="entry name" value="DinB-like"/>
</dbReference>
<evidence type="ECO:0000313" key="2">
    <source>
        <dbReference type="EMBL" id="AYB43909.1"/>
    </source>
</evidence>
<dbReference type="EMBL" id="CP032412">
    <property type="protein sequence ID" value="AYB43909.1"/>
    <property type="molecule type" value="Genomic_DNA"/>
</dbReference>
<keyword evidence="3" id="KW-1185">Reference proteome</keyword>
<dbReference type="KEGG" id="plw:D5F53_11650"/>
<accession>A0A385TJQ4</accession>
<reference evidence="2 3" key="1">
    <citation type="submission" date="2018-09" db="EMBL/GenBank/DDBJ databases">
        <title>Genome Sequence of Paenibacillus lautus Strain E7593-69, Azo Dye-Degrading Bacteria, Isolated from Commercial Tattoo Inks.</title>
        <authorList>
            <person name="Nho S.W."/>
            <person name="Kim S.-J."/>
            <person name="Kweon O."/>
            <person name="Cerniglia C.E."/>
        </authorList>
    </citation>
    <scope>NUCLEOTIDE SEQUENCE [LARGE SCALE GENOMIC DNA]</scope>
    <source>
        <strain evidence="2 3">E7593-69</strain>
    </source>
</reference>
<dbReference type="RefSeq" id="WP_119847826.1">
    <property type="nucleotide sequence ID" value="NZ_CP032412.1"/>
</dbReference>
<dbReference type="InterPro" id="IPR034660">
    <property type="entry name" value="DinB/YfiT-like"/>
</dbReference>
<gene>
    <name evidence="2" type="ORF">D5F53_11650</name>
</gene>
<dbReference type="AlphaFoldDB" id="A0A385TJQ4"/>
<evidence type="ECO:0000313" key="3">
    <source>
        <dbReference type="Proteomes" id="UP000266552"/>
    </source>
</evidence>
<dbReference type="SUPFAM" id="SSF109854">
    <property type="entry name" value="DinB/YfiT-like putative metalloenzymes"/>
    <property type="match status" value="1"/>
</dbReference>
<dbReference type="Pfam" id="PF12867">
    <property type="entry name" value="DinB_2"/>
    <property type="match status" value="1"/>
</dbReference>